<evidence type="ECO:0000256" key="1">
    <source>
        <dbReference type="SAM" id="MobiDB-lite"/>
    </source>
</evidence>
<evidence type="ECO:0000313" key="4">
    <source>
        <dbReference type="Proteomes" id="UP000326565"/>
    </source>
</evidence>
<dbReference type="Proteomes" id="UP000326565">
    <property type="component" value="Unassembled WGS sequence"/>
</dbReference>
<evidence type="ECO:0000256" key="2">
    <source>
        <dbReference type="SAM" id="SignalP"/>
    </source>
</evidence>
<organism evidence="3 4">
    <name type="scientific">Aspergillus leporis</name>
    <dbReference type="NCBI Taxonomy" id="41062"/>
    <lineage>
        <taxon>Eukaryota</taxon>
        <taxon>Fungi</taxon>
        <taxon>Dikarya</taxon>
        <taxon>Ascomycota</taxon>
        <taxon>Pezizomycotina</taxon>
        <taxon>Eurotiomycetes</taxon>
        <taxon>Eurotiomycetidae</taxon>
        <taxon>Eurotiales</taxon>
        <taxon>Aspergillaceae</taxon>
        <taxon>Aspergillus</taxon>
        <taxon>Aspergillus subgen. Circumdati</taxon>
    </lineage>
</organism>
<feature type="chain" id="PRO_5025046375" evidence="2">
    <location>
        <begin position="18"/>
        <end position="100"/>
    </location>
</feature>
<keyword evidence="4" id="KW-1185">Reference proteome</keyword>
<reference evidence="3 4" key="1">
    <citation type="submission" date="2019-04" db="EMBL/GenBank/DDBJ databases">
        <title>Friends and foes A comparative genomics study of 23 Aspergillus species from section Flavi.</title>
        <authorList>
            <consortium name="DOE Joint Genome Institute"/>
            <person name="Kjaerbolling I."/>
            <person name="Vesth T."/>
            <person name="Frisvad J.C."/>
            <person name="Nybo J.L."/>
            <person name="Theobald S."/>
            <person name="Kildgaard S."/>
            <person name="Isbrandt T."/>
            <person name="Kuo A."/>
            <person name="Sato A."/>
            <person name="Lyhne E.K."/>
            <person name="Kogle M.E."/>
            <person name="Wiebenga A."/>
            <person name="Kun R.S."/>
            <person name="Lubbers R.J."/>
            <person name="Makela M.R."/>
            <person name="Barry K."/>
            <person name="Chovatia M."/>
            <person name="Clum A."/>
            <person name="Daum C."/>
            <person name="Haridas S."/>
            <person name="He G."/>
            <person name="LaButti K."/>
            <person name="Lipzen A."/>
            <person name="Mondo S."/>
            <person name="Riley R."/>
            <person name="Salamov A."/>
            <person name="Simmons B.A."/>
            <person name="Magnuson J.K."/>
            <person name="Henrissat B."/>
            <person name="Mortensen U.H."/>
            <person name="Larsen T.O."/>
            <person name="Devries R.P."/>
            <person name="Grigoriev I.V."/>
            <person name="Machida M."/>
            <person name="Baker S.E."/>
            <person name="Andersen M.R."/>
        </authorList>
    </citation>
    <scope>NUCLEOTIDE SEQUENCE [LARGE SCALE GENOMIC DNA]</scope>
    <source>
        <strain evidence="3 4">CBS 151.66</strain>
    </source>
</reference>
<feature type="region of interest" description="Disordered" evidence="1">
    <location>
        <begin position="77"/>
        <end position="100"/>
    </location>
</feature>
<dbReference type="AlphaFoldDB" id="A0A5N5X1H6"/>
<evidence type="ECO:0000313" key="3">
    <source>
        <dbReference type="EMBL" id="KAB8073877.1"/>
    </source>
</evidence>
<sequence length="100" mass="11862">MFLLLLLIILLYYRFDTKLLKWDCWLHILNDSIYSNLHVPLVSPFKHLHLNCLPPNPRPKGPLLRRCLCRRRKLCHDTDSSTPREQPQVPMNPLPNLIVQ</sequence>
<proteinExistence type="predicted"/>
<accession>A0A5N5X1H6</accession>
<dbReference type="EMBL" id="ML732219">
    <property type="protein sequence ID" value="KAB8073877.1"/>
    <property type="molecule type" value="Genomic_DNA"/>
</dbReference>
<feature type="signal peptide" evidence="2">
    <location>
        <begin position="1"/>
        <end position="17"/>
    </location>
</feature>
<name>A0A5N5X1H6_9EURO</name>
<gene>
    <name evidence="3" type="ORF">BDV29DRAFT_131990</name>
</gene>
<keyword evidence="2" id="KW-0732">Signal</keyword>
<protein>
    <submittedName>
        <fullName evidence="3">Uncharacterized protein</fullName>
    </submittedName>
</protein>